<name>A0A369P1X1_9ACTN</name>
<evidence type="ECO:0000313" key="3">
    <source>
        <dbReference type="EMBL" id="RDC44943.1"/>
    </source>
</evidence>
<dbReference type="AlphaFoldDB" id="A0A369P1X1"/>
<comment type="caution">
    <text evidence="3">The sequence shown here is derived from an EMBL/GenBank/DDBJ whole genome shotgun (WGS) entry which is preliminary data.</text>
</comment>
<feature type="region of interest" description="Disordered" evidence="1">
    <location>
        <begin position="212"/>
        <end position="271"/>
    </location>
</feature>
<dbReference type="NCBIfam" id="TIGR03177">
    <property type="entry name" value="pilus_cpaB"/>
    <property type="match status" value="1"/>
</dbReference>
<gene>
    <name evidence="3" type="primary">cpaB</name>
    <name evidence="3" type="ORF">C1850_05120</name>
</gene>
<reference evidence="3 4" key="1">
    <citation type="journal article" date="2018" name="Elife">
        <title>Discovery and characterization of a prevalent human gut bacterial enzyme sufficient for the inactivation of a family of plant toxins.</title>
        <authorList>
            <person name="Koppel N."/>
            <person name="Bisanz J.E."/>
            <person name="Pandelia M.E."/>
            <person name="Turnbaugh P.J."/>
            <person name="Balskus E.P."/>
        </authorList>
    </citation>
    <scope>NUCLEOTIDE SEQUENCE [LARGE SCALE GENOMIC DNA]</scope>
    <source>
        <strain evidence="3 4">OB21 GAM 11</strain>
    </source>
</reference>
<dbReference type="Pfam" id="PF08666">
    <property type="entry name" value="SAF"/>
    <property type="match status" value="1"/>
</dbReference>
<dbReference type="Gene3D" id="3.90.1210.10">
    <property type="entry name" value="Antifreeze-like/N-acetylneuraminic acid synthase C-terminal domain"/>
    <property type="match status" value="1"/>
</dbReference>
<dbReference type="InterPro" id="IPR017592">
    <property type="entry name" value="Pilus_assmbl_Flp-typ_CpaB"/>
</dbReference>
<dbReference type="SMART" id="SM00858">
    <property type="entry name" value="SAF"/>
    <property type="match status" value="1"/>
</dbReference>
<dbReference type="Proteomes" id="UP000253805">
    <property type="component" value="Unassembled WGS sequence"/>
</dbReference>
<dbReference type="EMBL" id="PPUT01000010">
    <property type="protein sequence ID" value="RDC44943.1"/>
    <property type="molecule type" value="Genomic_DNA"/>
</dbReference>
<feature type="signal peptide" evidence="2">
    <location>
        <begin position="1"/>
        <end position="26"/>
    </location>
</feature>
<sequence length="271" mass="27221">MAINKTKWGALACGLCCALCVALYLASVRGEVDAARAEALERYGGDQVEVCVAKRDLAAGEVVDASAVVTKMWVADLLPDTAVTDSSQIIGKRLGSNVIKGEVLCSRRTEMSDSELAVPAGMAAISVPARPVQAVGGSVEPGMEVDVYATGPVSTTKLVGGALILATSAASESGATAEWVTLAVEPERVQEVVAAAQNLELYFALPALGGSTPSDGSTGEGVRDSAPQGQEAAEPSASAEAPLEGPAAETPPASGQPAAPENGAMGEGANL</sequence>
<proteinExistence type="predicted"/>
<evidence type="ECO:0000313" key="4">
    <source>
        <dbReference type="Proteomes" id="UP000253805"/>
    </source>
</evidence>
<feature type="chain" id="PRO_5044342960" evidence="2">
    <location>
        <begin position="27"/>
        <end position="271"/>
    </location>
</feature>
<feature type="compositionally biased region" description="Low complexity" evidence="1">
    <location>
        <begin position="231"/>
        <end position="253"/>
    </location>
</feature>
<dbReference type="InterPro" id="IPR031571">
    <property type="entry name" value="RcpC_dom"/>
</dbReference>
<dbReference type="Pfam" id="PF16976">
    <property type="entry name" value="RcpC"/>
    <property type="match status" value="1"/>
</dbReference>
<evidence type="ECO:0000256" key="1">
    <source>
        <dbReference type="SAM" id="MobiDB-lite"/>
    </source>
</evidence>
<evidence type="ECO:0000256" key="2">
    <source>
        <dbReference type="SAM" id="SignalP"/>
    </source>
</evidence>
<organism evidence="3 4">
    <name type="scientific">Adlercreutzia equolifaciens subsp. celatus</name>
    <dbReference type="NCBI Taxonomy" id="394340"/>
    <lineage>
        <taxon>Bacteria</taxon>
        <taxon>Bacillati</taxon>
        <taxon>Actinomycetota</taxon>
        <taxon>Coriobacteriia</taxon>
        <taxon>Eggerthellales</taxon>
        <taxon>Eggerthellaceae</taxon>
        <taxon>Adlercreutzia</taxon>
    </lineage>
</organism>
<protein>
    <submittedName>
        <fullName evidence="3">Flp pilus assembly protein CpaB</fullName>
    </submittedName>
</protein>
<dbReference type="InterPro" id="IPR013974">
    <property type="entry name" value="SAF"/>
</dbReference>
<accession>A0A369P1X1</accession>
<dbReference type="CDD" id="cd11614">
    <property type="entry name" value="SAF_CpaB_FlgA_like"/>
    <property type="match status" value="1"/>
</dbReference>
<dbReference type="RefSeq" id="WP_114539468.1">
    <property type="nucleotide sequence ID" value="NZ_PPUT01000010.1"/>
</dbReference>
<keyword evidence="2" id="KW-0732">Signal</keyword>